<reference evidence="11 12" key="1">
    <citation type="journal article" date="2019" name="Biochem. Eng. J.">
        <title>Metabolic engineering of the marine bacteria Neptunomonas concharum for the production of acetoin and meso-2,3-butanediol from acetate.</title>
        <authorList>
            <person name="Li W."/>
            <person name="Pu N."/>
            <person name="Liu C.-X."/>
            <person name="Yuan Q.-P."/>
            <person name="Li Z.-J."/>
        </authorList>
    </citation>
    <scope>NUCLEOTIDE SEQUENCE [LARGE SCALE GENOMIC DNA]</scope>
    <source>
        <strain evidence="11 12">JCM17730</strain>
    </source>
</reference>
<dbReference type="GO" id="GO:0003723">
    <property type="term" value="F:RNA binding"/>
    <property type="evidence" value="ECO:0007669"/>
    <property type="project" value="InterPro"/>
</dbReference>
<dbReference type="InterPro" id="IPR020103">
    <property type="entry name" value="PsdUridine_synth_cat_dom_sf"/>
</dbReference>
<evidence type="ECO:0000256" key="6">
    <source>
        <dbReference type="ARBA" id="ARBA00036916"/>
    </source>
</evidence>
<dbReference type="EC" id="5.4.99.-" evidence="9"/>
<evidence type="ECO:0000313" key="11">
    <source>
        <dbReference type="EMBL" id="QEQ96500.1"/>
    </source>
</evidence>
<evidence type="ECO:0000256" key="7">
    <source>
        <dbReference type="ARBA" id="ARBA00037305"/>
    </source>
</evidence>
<dbReference type="GO" id="GO:0000455">
    <property type="term" value="P:enzyme-directed rRNA pseudouridine synthesis"/>
    <property type="evidence" value="ECO:0007669"/>
    <property type="project" value="TreeGrafter"/>
</dbReference>
<comment type="function">
    <text evidence="7">Dual specificity enzyme that catalyzes the synthesis of pseudouridine from uracil-746 in 23S ribosomal RNA and from uracil-32 in the anticodon stem and loop of transfer RNAs.</text>
</comment>
<organism evidence="11 12">
    <name type="scientific">Neptunomonas concharum</name>
    <dbReference type="NCBI Taxonomy" id="1031538"/>
    <lineage>
        <taxon>Bacteria</taxon>
        <taxon>Pseudomonadati</taxon>
        <taxon>Pseudomonadota</taxon>
        <taxon>Gammaproteobacteria</taxon>
        <taxon>Oceanospirillales</taxon>
        <taxon>Oceanospirillaceae</taxon>
        <taxon>Neptunomonas</taxon>
    </lineage>
</organism>
<feature type="domain" description="Pseudouridine synthase RsuA/RluA-like" evidence="10">
    <location>
        <begin position="10"/>
        <end position="156"/>
    </location>
</feature>
<dbReference type="Gene3D" id="3.30.2350.10">
    <property type="entry name" value="Pseudouridine synthase"/>
    <property type="match status" value="1"/>
</dbReference>
<dbReference type="GO" id="GO:0160151">
    <property type="term" value="F:tRNA pseudouridine(32) synthase activity"/>
    <property type="evidence" value="ECO:0007669"/>
    <property type="project" value="UniProtKB-EC"/>
</dbReference>
<dbReference type="PROSITE" id="PS01129">
    <property type="entry name" value="PSI_RLU"/>
    <property type="match status" value="1"/>
</dbReference>
<dbReference type="Proteomes" id="UP000324760">
    <property type="component" value="Chromosome"/>
</dbReference>
<comment type="catalytic activity">
    <reaction evidence="5">
        <text>uridine(32) in tRNA = pseudouridine(32) in tRNA</text>
        <dbReference type="Rhea" id="RHEA:42544"/>
        <dbReference type="Rhea" id="RHEA-COMP:10107"/>
        <dbReference type="Rhea" id="RHEA-COMP:10108"/>
        <dbReference type="ChEBI" id="CHEBI:65314"/>
        <dbReference type="ChEBI" id="CHEBI:65315"/>
        <dbReference type="EC" id="5.4.99.28"/>
    </reaction>
</comment>
<evidence type="ECO:0000256" key="9">
    <source>
        <dbReference type="RuleBase" id="RU362028"/>
    </source>
</evidence>
<comment type="function">
    <text evidence="9">Responsible for synthesis of pseudouridine from uracil.</text>
</comment>
<dbReference type="GO" id="GO:0160142">
    <property type="term" value="F:23S rRNA pseudouridine(746) synthase activity"/>
    <property type="evidence" value="ECO:0007669"/>
    <property type="project" value="UniProtKB-EC"/>
</dbReference>
<protein>
    <recommendedName>
        <fullName evidence="9">Pseudouridine synthase</fullName>
        <ecNumber evidence="9">5.4.99.-</ecNumber>
    </recommendedName>
</protein>
<evidence type="ECO:0000313" key="12">
    <source>
        <dbReference type="Proteomes" id="UP000324760"/>
    </source>
</evidence>
<name>A0A5P1RA51_9GAMM</name>
<keyword evidence="12" id="KW-1185">Reference proteome</keyword>
<dbReference type="InterPro" id="IPR006145">
    <property type="entry name" value="PsdUridine_synth_RsuA/RluA"/>
</dbReference>
<feature type="active site" evidence="8">
    <location>
        <position position="53"/>
    </location>
</feature>
<dbReference type="InterPro" id="IPR006225">
    <property type="entry name" value="PsdUridine_synth_RluC/D"/>
</dbReference>
<dbReference type="CDD" id="cd02869">
    <property type="entry name" value="PseudoU_synth_RluA_like"/>
    <property type="match status" value="1"/>
</dbReference>
<dbReference type="NCBIfam" id="TIGR00005">
    <property type="entry name" value="rluA_subfam"/>
    <property type="match status" value="1"/>
</dbReference>
<evidence type="ECO:0000256" key="8">
    <source>
        <dbReference type="PIRSR" id="PIRSR606225-1"/>
    </source>
</evidence>
<gene>
    <name evidence="11" type="ORF">F0U83_07140</name>
</gene>
<keyword evidence="3" id="KW-0819">tRNA processing</keyword>
<proteinExistence type="inferred from homology"/>
<evidence type="ECO:0000256" key="4">
    <source>
        <dbReference type="ARBA" id="ARBA00023235"/>
    </source>
</evidence>
<evidence type="ECO:0000256" key="3">
    <source>
        <dbReference type="ARBA" id="ARBA00022694"/>
    </source>
</evidence>
<keyword evidence="2" id="KW-0698">rRNA processing</keyword>
<evidence type="ECO:0000256" key="1">
    <source>
        <dbReference type="ARBA" id="ARBA00010876"/>
    </source>
</evidence>
<evidence type="ECO:0000259" key="10">
    <source>
        <dbReference type="Pfam" id="PF00849"/>
    </source>
</evidence>
<dbReference type="InterPro" id="IPR006224">
    <property type="entry name" value="PsdUridine_synth_RluA-like_CS"/>
</dbReference>
<dbReference type="KEGG" id="ncu:F0U83_07140"/>
<dbReference type="EMBL" id="CP043869">
    <property type="protein sequence ID" value="QEQ96500.1"/>
    <property type="molecule type" value="Genomic_DNA"/>
</dbReference>
<comment type="similarity">
    <text evidence="1 9">Belongs to the pseudouridine synthase RluA family.</text>
</comment>
<dbReference type="PANTHER" id="PTHR21600">
    <property type="entry name" value="MITOCHONDRIAL RNA PSEUDOURIDINE SYNTHASE"/>
    <property type="match status" value="1"/>
</dbReference>
<dbReference type="Pfam" id="PF00849">
    <property type="entry name" value="PseudoU_synth_2"/>
    <property type="match status" value="1"/>
</dbReference>
<accession>A0A5P1RA51</accession>
<keyword evidence="4 9" id="KW-0413">Isomerase</keyword>
<evidence type="ECO:0000256" key="5">
    <source>
        <dbReference type="ARBA" id="ARBA00036184"/>
    </source>
</evidence>
<dbReference type="RefSeq" id="WP_138988380.1">
    <property type="nucleotide sequence ID" value="NZ_CP043869.1"/>
</dbReference>
<dbReference type="PANTHER" id="PTHR21600:SF91">
    <property type="entry name" value="DUAL-SPECIFICITY RNA PSEUDOURIDINE SYNTHASE RLUA"/>
    <property type="match status" value="1"/>
</dbReference>
<comment type="catalytic activity">
    <reaction evidence="6">
        <text>uridine(746) in 23S rRNA = pseudouridine(746) in 23S rRNA</text>
        <dbReference type="Rhea" id="RHEA:42548"/>
        <dbReference type="Rhea" id="RHEA-COMP:10109"/>
        <dbReference type="Rhea" id="RHEA-COMP:10110"/>
        <dbReference type="ChEBI" id="CHEBI:65314"/>
        <dbReference type="ChEBI" id="CHEBI:65315"/>
        <dbReference type="EC" id="5.4.99.29"/>
    </reaction>
</comment>
<dbReference type="OrthoDB" id="9807829at2"/>
<dbReference type="GO" id="GO:0008033">
    <property type="term" value="P:tRNA processing"/>
    <property type="evidence" value="ECO:0007669"/>
    <property type="project" value="UniProtKB-KW"/>
</dbReference>
<dbReference type="SUPFAM" id="SSF55120">
    <property type="entry name" value="Pseudouridine synthase"/>
    <property type="match status" value="1"/>
</dbReference>
<dbReference type="AlphaFoldDB" id="A0A5P1RA51"/>
<evidence type="ECO:0000256" key="2">
    <source>
        <dbReference type="ARBA" id="ARBA00022552"/>
    </source>
</evidence>
<dbReference type="InterPro" id="IPR050188">
    <property type="entry name" value="RluA_PseudoU_synthase"/>
</dbReference>
<sequence length="207" mass="23663">MIPVLYADEHIVVINKPYDLLSVPGKGPDKQDCLWFRVQQQGFPTARIVHRLDYATSGLMVLALTASAHALISKQFQQREVSKRYHAIISGTPTEDNGIIDQPLRCDWERRPLQMVDHEQGKQAITRWEVIERLSNATRVHLFPKTGRSHQLRVHMLWMGHPIAGDRFYADEAALSLSDRLMLHAEELAFTHPASSEPLHFIELAPF</sequence>
<comment type="catalytic activity">
    <reaction evidence="9">
        <text>a uridine in RNA = a pseudouridine in RNA</text>
        <dbReference type="Rhea" id="RHEA:48348"/>
        <dbReference type="Rhea" id="RHEA-COMP:12068"/>
        <dbReference type="Rhea" id="RHEA-COMP:12069"/>
        <dbReference type="ChEBI" id="CHEBI:65314"/>
        <dbReference type="ChEBI" id="CHEBI:65315"/>
    </reaction>
</comment>